<name>A0A4C2ABN3_EUMVA</name>
<keyword evidence="2" id="KW-1185">Reference proteome</keyword>
<sequence length="165" mass="18240">MDTEDEQYIIWKQLKTKAKTKHFLPTSDILEVKLRTGRQGKCVGAAKELVNATESKIVEPQNYFLVGLGEVQLLNVLLSGMKAYETSLVMAYRIFRGEKAYGCSIGLLFEQSRVNIDYGGAAAYQHTVLEIPGRVAAVKLRHDAHLSVSSYLFGMPGGSLKGRNS</sequence>
<dbReference type="OrthoDB" id="5955317at2759"/>
<comment type="caution">
    <text evidence="1">The sequence shown here is derived from an EMBL/GenBank/DDBJ whole genome shotgun (WGS) entry which is preliminary data.</text>
</comment>
<dbReference type="EMBL" id="BGZK01002900">
    <property type="protein sequence ID" value="GBP97232.1"/>
    <property type="molecule type" value="Genomic_DNA"/>
</dbReference>
<organism evidence="1 2">
    <name type="scientific">Eumeta variegata</name>
    <name type="common">Bagworm moth</name>
    <name type="synonym">Eumeta japonica</name>
    <dbReference type="NCBI Taxonomy" id="151549"/>
    <lineage>
        <taxon>Eukaryota</taxon>
        <taxon>Metazoa</taxon>
        <taxon>Ecdysozoa</taxon>
        <taxon>Arthropoda</taxon>
        <taxon>Hexapoda</taxon>
        <taxon>Insecta</taxon>
        <taxon>Pterygota</taxon>
        <taxon>Neoptera</taxon>
        <taxon>Endopterygota</taxon>
        <taxon>Lepidoptera</taxon>
        <taxon>Glossata</taxon>
        <taxon>Ditrysia</taxon>
        <taxon>Tineoidea</taxon>
        <taxon>Psychidae</taxon>
        <taxon>Oiketicinae</taxon>
        <taxon>Eumeta</taxon>
    </lineage>
</organism>
<evidence type="ECO:0000313" key="2">
    <source>
        <dbReference type="Proteomes" id="UP000299102"/>
    </source>
</evidence>
<accession>A0A4C2ABN3</accession>
<gene>
    <name evidence="1" type="ORF">EVAR_70666_1</name>
</gene>
<protein>
    <submittedName>
        <fullName evidence="1">Uncharacterized protein</fullName>
    </submittedName>
</protein>
<reference evidence="1 2" key="1">
    <citation type="journal article" date="2019" name="Commun. Biol.">
        <title>The bagworm genome reveals a unique fibroin gene that provides high tensile strength.</title>
        <authorList>
            <person name="Kono N."/>
            <person name="Nakamura H."/>
            <person name="Ohtoshi R."/>
            <person name="Tomita M."/>
            <person name="Numata K."/>
            <person name="Arakawa K."/>
        </authorList>
    </citation>
    <scope>NUCLEOTIDE SEQUENCE [LARGE SCALE GENOMIC DNA]</scope>
</reference>
<dbReference type="Proteomes" id="UP000299102">
    <property type="component" value="Unassembled WGS sequence"/>
</dbReference>
<evidence type="ECO:0000313" key="1">
    <source>
        <dbReference type="EMBL" id="GBP97232.1"/>
    </source>
</evidence>
<proteinExistence type="predicted"/>
<dbReference type="AlphaFoldDB" id="A0A4C2ABN3"/>